<reference evidence="1" key="1">
    <citation type="submission" date="2011-03" db="EMBL/GenBank/DDBJ databases">
        <title>The Genome Sequence of Nematocida sp1 strain ERTm2.</title>
        <authorList>
            <consortium name="The Broad Institute Genome Sequencing Platform"/>
            <consortium name="The Broad Institute Genome Sequencing Center for Infectious Disease"/>
            <person name="Cuomo C."/>
            <person name="Troemel E."/>
            <person name="Young S.K."/>
            <person name="Zeng Q."/>
            <person name="Gargeya S."/>
            <person name="Fitzgerald M."/>
            <person name="Haas B."/>
            <person name="Abouelleil A."/>
            <person name="Alvarado L."/>
            <person name="Arachchi H.M."/>
            <person name="Berlin A."/>
            <person name="Brown A."/>
            <person name="Chapman S.B."/>
            <person name="Chen Z."/>
            <person name="Dunbar C."/>
            <person name="Freedman E."/>
            <person name="Gearin G."/>
            <person name="Gellesch M."/>
            <person name="Goldberg J."/>
            <person name="Griggs A."/>
            <person name="Gujja S."/>
            <person name="Heilman E.R."/>
            <person name="Heiman D."/>
            <person name="Howarth C."/>
            <person name="Larson L."/>
            <person name="Lui A."/>
            <person name="MacDonald P.J.P."/>
            <person name="Mehta T."/>
            <person name="Montmayeur A."/>
            <person name="Murphy C."/>
            <person name="Neiman D."/>
            <person name="Pearson M."/>
            <person name="Priest M."/>
            <person name="Roberts A."/>
            <person name="Saif S."/>
            <person name="Shea T."/>
            <person name="Shenoy N."/>
            <person name="Sisk P."/>
            <person name="Stolte C."/>
            <person name="Sykes S."/>
            <person name="White J."/>
            <person name="Yandava C."/>
            <person name="Wortman J."/>
            <person name="Nusbaum C."/>
            <person name="Birren B."/>
        </authorList>
    </citation>
    <scope>NUCLEOTIDE SEQUENCE</scope>
    <source>
        <strain evidence="1">ERTm2</strain>
    </source>
</reference>
<dbReference type="Proteomes" id="UP000005622">
    <property type="component" value="Unassembled WGS sequence"/>
</dbReference>
<name>H8ZFP9_NEMA1</name>
<accession>H8ZFP9</accession>
<gene>
    <name evidence="1" type="ORF">NERG_02420</name>
</gene>
<dbReference type="AlphaFoldDB" id="H8ZFP9"/>
<sequence>MVEFKCFGTVLKRCKLQGVLGLVVGSPSQLEIRNTRALEILRGMMKQSENKDLFTFMRIEWEFLKARERYLKTGKLKKPLIRRALYIAENECKNNKDFIKFINLRTQAYISYASIKTDRDLIKEMNSIVNCVSIKSVRNILLTHTEPTAEYTHVFHGIPLIFHEETLKNEFISKNYKNVIRKLRSKTDFDSLIILAVSKVEEFKKGLNSLEERNDKISKKTLPRYMSQWNQIYTQAVDLFAANYLDEEYLHTVNQEISYIPQDSSLLFHPVSYDVASLYINMPQEEPIATAGISGMLSRMSLFRRK</sequence>
<dbReference type="HOGENOM" id="CLU_912445_0_0_1"/>
<organism evidence="1">
    <name type="scientific">Nematocida ausubeli (strain ATCC PRA-371 / ERTm2)</name>
    <name type="common">Nematode killer fungus</name>
    <dbReference type="NCBI Taxonomy" id="1913371"/>
    <lineage>
        <taxon>Eukaryota</taxon>
        <taxon>Fungi</taxon>
        <taxon>Fungi incertae sedis</taxon>
        <taxon>Microsporidia</taxon>
        <taxon>Nematocida</taxon>
    </lineage>
</organism>
<protein>
    <submittedName>
        <fullName evidence="1">Uncharacterized protein</fullName>
    </submittedName>
</protein>
<evidence type="ECO:0000313" key="1">
    <source>
        <dbReference type="EMBL" id="EHY64610.1"/>
    </source>
</evidence>
<dbReference type="EMBL" id="JH604640">
    <property type="protein sequence ID" value="EHY64610.1"/>
    <property type="molecule type" value="Genomic_DNA"/>
</dbReference>
<proteinExistence type="predicted"/>